<feature type="domain" description="C2H2-type" evidence="10">
    <location>
        <begin position="183"/>
        <end position="211"/>
    </location>
</feature>
<keyword evidence="8" id="KW-0863">Zinc-finger</keyword>
<dbReference type="Gene3D" id="3.30.160.60">
    <property type="entry name" value="Classic Zinc Finger"/>
    <property type="match status" value="6"/>
</dbReference>
<evidence type="ECO:0000256" key="8">
    <source>
        <dbReference type="PROSITE-ProRule" id="PRU00042"/>
    </source>
</evidence>
<feature type="domain" description="C2H2-type" evidence="10">
    <location>
        <begin position="400"/>
        <end position="427"/>
    </location>
</feature>
<feature type="domain" description="C2H2-type" evidence="10">
    <location>
        <begin position="314"/>
        <end position="341"/>
    </location>
</feature>
<keyword evidence="7" id="KW-0539">Nucleus</keyword>
<dbReference type="EMBL" id="JBEUOH010000003">
    <property type="protein sequence ID" value="KAL0896074.1"/>
    <property type="molecule type" value="Genomic_DNA"/>
</dbReference>
<keyword evidence="2 9" id="KW-0479">Metal-binding</keyword>
<dbReference type="Proteomes" id="UP001549920">
    <property type="component" value="Unassembled WGS sequence"/>
</dbReference>
<name>A0ABR3III1_LOXSC</name>
<evidence type="ECO:0000256" key="1">
    <source>
        <dbReference type="ARBA" id="ARBA00004123"/>
    </source>
</evidence>
<evidence type="ECO:0000256" key="4">
    <source>
        <dbReference type="ARBA" id="ARBA00022833"/>
    </source>
</evidence>
<evidence type="ECO:0000313" key="12">
    <source>
        <dbReference type="EMBL" id="KAL0896074.1"/>
    </source>
</evidence>
<feature type="domain" description="C2H2-type" evidence="10">
    <location>
        <begin position="454"/>
        <end position="482"/>
    </location>
</feature>
<feature type="domain" description="C2H2-type" evidence="10">
    <location>
        <begin position="427"/>
        <end position="454"/>
    </location>
</feature>
<feature type="binding site" evidence="9">
    <location>
        <position position="62"/>
    </location>
    <ligand>
        <name>Zn(2+)</name>
        <dbReference type="ChEBI" id="CHEBI:29105"/>
    </ligand>
</feature>
<dbReference type="PROSITE" id="PS51915">
    <property type="entry name" value="ZAD"/>
    <property type="match status" value="1"/>
</dbReference>
<evidence type="ECO:0000256" key="6">
    <source>
        <dbReference type="ARBA" id="ARBA00023163"/>
    </source>
</evidence>
<keyword evidence="5" id="KW-0805">Transcription regulation</keyword>
<organism evidence="12 13">
    <name type="scientific">Loxostege sticticalis</name>
    <name type="common">Beet webworm moth</name>
    <dbReference type="NCBI Taxonomy" id="481309"/>
    <lineage>
        <taxon>Eukaryota</taxon>
        <taxon>Metazoa</taxon>
        <taxon>Ecdysozoa</taxon>
        <taxon>Arthropoda</taxon>
        <taxon>Hexapoda</taxon>
        <taxon>Insecta</taxon>
        <taxon>Pterygota</taxon>
        <taxon>Neoptera</taxon>
        <taxon>Endopterygota</taxon>
        <taxon>Lepidoptera</taxon>
        <taxon>Glossata</taxon>
        <taxon>Ditrysia</taxon>
        <taxon>Pyraloidea</taxon>
        <taxon>Crambidae</taxon>
        <taxon>Pyraustinae</taxon>
        <taxon>Loxostege</taxon>
    </lineage>
</organism>
<dbReference type="Pfam" id="PF12874">
    <property type="entry name" value="zf-met"/>
    <property type="match status" value="1"/>
</dbReference>
<evidence type="ECO:0000256" key="9">
    <source>
        <dbReference type="PROSITE-ProRule" id="PRU01263"/>
    </source>
</evidence>
<evidence type="ECO:0000256" key="5">
    <source>
        <dbReference type="ARBA" id="ARBA00023015"/>
    </source>
</evidence>
<dbReference type="PROSITE" id="PS00028">
    <property type="entry name" value="ZINC_FINGER_C2H2_1"/>
    <property type="match status" value="7"/>
</dbReference>
<sequence>MAINLNTKTCRVCLRFVIEAQGNCKSLFEIHNSSTISDSISLIANVKINENDGLPNNICAECLSELDTAINFKNKCERSNKLLHSADENEKNNFSASTTETPIPIELVKKEDASEDDMQYEEVDYLHEAESDLETKPEIDQVDTLIATEEKPVCSTEESETALASSETLTPSLKISKAIDLKLECHDCGGSFKSKCKLRVHWKKVHMREKLICQFCKRTFKSFISLNNHLKKRPKSCLVASEPLLIIEGVGRSRVFRCKQCDYQSTAPDHLQIHFNIHTGNRPYICKLCSKGFAQRSSRDGHYERAHKIFKKQITCQYCGELVKGRDRIRKHLLKHTPATPVQCDVCKKMFKSKDSLKEHLHFHFAVKQHSCDKCDKSFYTKNKLYNHKTTAHRTEKIFYTCDICGFKVVRKKSLQNHRVKHTNANVACGVCGRFYPDAEELESHRKLHTKEKSICLECNRIFCNERSLKRHKIETHTHKENLLKEKPKNGKRTYIKRNK</sequence>
<dbReference type="SMART" id="SM00868">
    <property type="entry name" value="zf-AD"/>
    <property type="match status" value="1"/>
</dbReference>
<gene>
    <name evidence="12" type="ORF">ABMA27_012053</name>
</gene>
<keyword evidence="3" id="KW-0677">Repeat</keyword>
<dbReference type="SUPFAM" id="SSF57716">
    <property type="entry name" value="Glucocorticoid receptor-like (DNA-binding domain)"/>
    <property type="match status" value="1"/>
</dbReference>
<evidence type="ECO:0000256" key="2">
    <source>
        <dbReference type="ARBA" id="ARBA00022723"/>
    </source>
</evidence>
<evidence type="ECO:0000259" key="11">
    <source>
        <dbReference type="PROSITE" id="PS51915"/>
    </source>
</evidence>
<dbReference type="PANTHER" id="PTHR24399">
    <property type="entry name" value="ZINC FINGER AND BTB DOMAIN-CONTAINING"/>
    <property type="match status" value="1"/>
</dbReference>
<keyword evidence="6" id="KW-0804">Transcription</keyword>
<dbReference type="Gene3D" id="3.40.1800.20">
    <property type="match status" value="1"/>
</dbReference>
<feature type="domain" description="C2H2-type" evidence="10">
    <location>
        <begin position="256"/>
        <end position="283"/>
    </location>
</feature>
<protein>
    <submittedName>
        <fullName evidence="12">Uncharacterized protein</fullName>
    </submittedName>
</protein>
<comment type="subcellular location">
    <subcellularLocation>
        <location evidence="1">Nucleus</location>
    </subcellularLocation>
</comment>
<dbReference type="PANTHER" id="PTHR24399:SF23">
    <property type="entry name" value="C2H2-TYPE DOMAIN-CONTAINING PROTEIN"/>
    <property type="match status" value="1"/>
</dbReference>
<feature type="binding site" evidence="9">
    <location>
        <position position="10"/>
    </location>
    <ligand>
        <name>Zn(2+)</name>
        <dbReference type="ChEBI" id="CHEBI:29105"/>
    </ligand>
</feature>
<feature type="domain" description="C2H2-type" evidence="10">
    <location>
        <begin position="342"/>
        <end position="369"/>
    </location>
</feature>
<feature type="binding site" evidence="9">
    <location>
        <position position="13"/>
    </location>
    <ligand>
        <name>Zn(2+)</name>
        <dbReference type="ChEBI" id="CHEBI:29105"/>
    </ligand>
</feature>
<feature type="domain" description="ZAD" evidence="11">
    <location>
        <begin position="8"/>
        <end position="86"/>
    </location>
</feature>
<evidence type="ECO:0000259" key="10">
    <source>
        <dbReference type="PROSITE" id="PS50157"/>
    </source>
</evidence>
<comment type="caution">
    <text evidence="12">The sequence shown here is derived from an EMBL/GenBank/DDBJ whole genome shotgun (WGS) entry which is preliminary data.</text>
</comment>
<dbReference type="Pfam" id="PF07776">
    <property type="entry name" value="zf-AD"/>
    <property type="match status" value="1"/>
</dbReference>
<evidence type="ECO:0000313" key="13">
    <source>
        <dbReference type="Proteomes" id="UP001549920"/>
    </source>
</evidence>
<accession>A0ABR3III1</accession>
<keyword evidence="4 9" id="KW-0862">Zinc</keyword>
<feature type="domain" description="C2H2-type" evidence="10">
    <location>
        <begin position="370"/>
        <end position="398"/>
    </location>
</feature>
<dbReference type="InterPro" id="IPR036236">
    <property type="entry name" value="Znf_C2H2_sf"/>
</dbReference>
<dbReference type="SUPFAM" id="SSF57667">
    <property type="entry name" value="beta-beta-alpha zinc fingers"/>
    <property type="match status" value="4"/>
</dbReference>
<evidence type="ECO:0000256" key="3">
    <source>
        <dbReference type="ARBA" id="ARBA00022737"/>
    </source>
</evidence>
<feature type="domain" description="C2H2-type" evidence="10">
    <location>
        <begin position="284"/>
        <end position="312"/>
    </location>
</feature>
<reference evidence="12 13" key="1">
    <citation type="submission" date="2024-06" db="EMBL/GenBank/DDBJ databases">
        <title>A chromosome-level genome assembly of beet webworm, Loxostege sticticalis.</title>
        <authorList>
            <person name="Zhang Y."/>
        </authorList>
    </citation>
    <scope>NUCLEOTIDE SEQUENCE [LARGE SCALE GENOMIC DNA]</scope>
    <source>
        <strain evidence="12">AQ026</strain>
        <tissue evidence="12">Whole body</tissue>
    </source>
</reference>
<evidence type="ECO:0000256" key="7">
    <source>
        <dbReference type="ARBA" id="ARBA00023242"/>
    </source>
</evidence>
<keyword evidence="13" id="KW-1185">Reference proteome</keyword>
<dbReference type="InterPro" id="IPR012934">
    <property type="entry name" value="Znf_AD"/>
</dbReference>
<dbReference type="Pfam" id="PF00096">
    <property type="entry name" value="zf-C2H2"/>
    <property type="match status" value="3"/>
</dbReference>
<proteinExistence type="predicted"/>
<dbReference type="InterPro" id="IPR013087">
    <property type="entry name" value="Znf_C2H2_type"/>
</dbReference>
<dbReference type="SMART" id="SM00355">
    <property type="entry name" value="ZnF_C2H2"/>
    <property type="match status" value="10"/>
</dbReference>
<dbReference type="PROSITE" id="PS50157">
    <property type="entry name" value="ZINC_FINGER_C2H2_2"/>
    <property type="match status" value="9"/>
</dbReference>
<feature type="binding site" evidence="9">
    <location>
        <position position="59"/>
    </location>
    <ligand>
        <name>Zn(2+)</name>
        <dbReference type="ChEBI" id="CHEBI:29105"/>
    </ligand>
</feature>